<evidence type="ECO:0000256" key="2">
    <source>
        <dbReference type="ARBA" id="ARBA00008163"/>
    </source>
</evidence>
<evidence type="ECO:0000256" key="1">
    <source>
        <dbReference type="ARBA" id="ARBA00004571"/>
    </source>
</evidence>
<dbReference type="Pfam" id="PF03349">
    <property type="entry name" value="Toluene_X"/>
    <property type="match status" value="1"/>
</dbReference>
<dbReference type="RefSeq" id="WP_091332139.1">
    <property type="nucleotide sequence ID" value="NZ_FNOW01000005.1"/>
</dbReference>
<feature type="signal peptide" evidence="8">
    <location>
        <begin position="1"/>
        <end position="24"/>
    </location>
</feature>
<comment type="similarity">
    <text evidence="2">Belongs to the OmpP1/FadL family.</text>
</comment>
<dbReference type="PANTHER" id="PTHR35093">
    <property type="entry name" value="OUTER MEMBRANE PROTEIN NMB0088-RELATED"/>
    <property type="match status" value="1"/>
</dbReference>
<evidence type="ECO:0000256" key="5">
    <source>
        <dbReference type="ARBA" id="ARBA00022729"/>
    </source>
</evidence>
<keyword evidence="10" id="KW-1185">Reference proteome</keyword>
<feature type="chain" id="PRO_5011501798" evidence="8">
    <location>
        <begin position="25"/>
        <end position="451"/>
    </location>
</feature>
<proteinExistence type="inferred from homology"/>
<evidence type="ECO:0000313" key="9">
    <source>
        <dbReference type="EMBL" id="SDX50322.1"/>
    </source>
</evidence>
<reference evidence="10" key="1">
    <citation type="submission" date="2016-10" db="EMBL/GenBank/DDBJ databases">
        <authorList>
            <person name="Varghese N."/>
            <person name="Submissions S."/>
        </authorList>
    </citation>
    <scope>NUCLEOTIDE SEQUENCE [LARGE SCALE GENOMIC DNA]</scope>
    <source>
        <strain evidence="10">DSM 173</strain>
    </source>
</reference>
<dbReference type="Proteomes" id="UP000198672">
    <property type="component" value="Unassembled WGS sequence"/>
</dbReference>
<dbReference type="InterPro" id="IPR005017">
    <property type="entry name" value="OMPP1/FadL/TodX"/>
</dbReference>
<comment type="subcellular location">
    <subcellularLocation>
        <location evidence="1">Cell outer membrane</location>
        <topology evidence="1">Multi-pass membrane protein</topology>
    </subcellularLocation>
</comment>
<evidence type="ECO:0000313" key="10">
    <source>
        <dbReference type="Proteomes" id="UP000198672"/>
    </source>
</evidence>
<dbReference type="OrthoDB" id="19849at2"/>
<accession>A0A1H3C834</accession>
<dbReference type="AlphaFoldDB" id="A0A1H3C834"/>
<dbReference type="PANTHER" id="PTHR35093:SF8">
    <property type="entry name" value="OUTER MEMBRANE PROTEIN NMB0088-RELATED"/>
    <property type="match status" value="1"/>
</dbReference>
<protein>
    <submittedName>
        <fullName evidence="9">Long-chain fatty acid transport protein</fullName>
    </submittedName>
</protein>
<gene>
    <name evidence="9" type="ORF">SAMN05421644_10548</name>
</gene>
<keyword evidence="4" id="KW-0812">Transmembrane</keyword>
<dbReference type="GO" id="GO:0009279">
    <property type="term" value="C:cell outer membrane"/>
    <property type="evidence" value="ECO:0007669"/>
    <property type="project" value="UniProtKB-SubCell"/>
</dbReference>
<keyword evidence="3" id="KW-1134">Transmembrane beta strand</keyword>
<evidence type="ECO:0000256" key="6">
    <source>
        <dbReference type="ARBA" id="ARBA00023136"/>
    </source>
</evidence>
<sequence>MLFKRSTLASGLLLTLALPCSVQATNGYMSHGFGTKSKGMAGAGSALPQDAMISATNVAGVVWLSEQRLDIGASLFTPSRDYTQHSMVSGIPGRPPIPIGSELTGTGAVESDRDLFLIPHFAYSHPLDEISALGVALYGNGGMNTTYRASDTMMGQGTYGGAQLSPSDASTGVDLIQVALNLNYSRKLSEEFSVGAGLILAYQSFKAKGLASLGNLAADGNPDNLSRNGRENVLGWGVQLGALWQVNDRLSLAAAYQTQVDFERFEQYDDLFAENGDLDAPALVNLGLAFKATSDLTLNFDIQHIWYSDVNALGNDMTRNIQLCMQGQTAHCLGGSQGVGFGWRDMTIYKIGAQWAMRPDLTLRAGYSYGKQPVPEDGVLFNVIAPAVIEQHFTLGLTKELDERMEISFAAMYAPEGDLDCGCSLPFSGGPKSINIAMEQWELELSVGWRF</sequence>
<dbReference type="Gene3D" id="2.40.160.60">
    <property type="entry name" value="Outer membrane protein transport protein (OMPP1/FadL/TodX)"/>
    <property type="match status" value="1"/>
</dbReference>
<evidence type="ECO:0000256" key="4">
    <source>
        <dbReference type="ARBA" id="ARBA00022692"/>
    </source>
</evidence>
<dbReference type="STRING" id="61595.SAMN05421644_10548"/>
<name>A0A1H3C834_ALLWA</name>
<keyword evidence="7" id="KW-0998">Cell outer membrane</keyword>
<dbReference type="EMBL" id="FNOW01000005">
    <property type="protein sequence ID" value="SDX50322.1"/>
    <property type="molecule type" value="Genomic_DNA"/>
</dbReference>
<evidence type="ECO:0000256" key="7">
    <source>
        <dbReference type="ARBA" id="ARBA00023237"/>
    </source>
</evidence>
<dbReference type="GO" id="GO:0015483">
    <property type="term" value="F:long-chain fatty acid transporting porin activity"/>
    <property type="evidence" value="ECO:0007669"/>
    <property type="project" value="TreeGrafter"/>
</dbReference>
<keyword evidence="6" id="KW-0472">Membrane</keyword>
<dbReference type="SUPFAM" id="SSF56935">
    <property type="entry name" value="Porins"/>
    <property type="match status" value="1"/>
</dbReference>
<organism evidence="9 10">
    <name type="scientific">Allochromatium warmingii</name>
    <name type="common">Chromatium warmingii</name>
    <dbReference type="NCBI Taxonomy" id="61595"/>
    <lineage>
        <taxon>Bacteria</taxon>
        <taxon>Pseudomonadati</taxon>
        <taxon>Pseudomonadota</taxon>
        <taxon>Gammaproteobacteria</taxon>
        <taxon>Chromatiales</taxon>
        <taxon>Chromatiaceae</taxon>
        <taxon>Allochromatium</taxon>
    </lineage>
</organism>
<evidence type="ECO:0000256" key="3">
    <source>
        <dbReference type="ARBA" id="ARBA00022452"/>
    </source>
</evidence>
<evidence type="ECO:0000256" key="8">
    <source>
        <dbReference type="SAM" id="SignalP"/>
    </source>
</evidence>
<keyword evidence="5 8" id="KW-0732">Signal</keyword>